<sequence>MKLFHNPWEKWAIIICVTVLLILGISSAKANELLMAHNPMCG</sequence>
<protein>
    <submittedName>
        <fullName evidence="1">Uncharacterized protein</fullName>
    </submittedName>
</protein>
<dbReference type="AlphaFoldDB" id="A0A383CH41"/>
<dbReference type="EMBL" id="UINC01208390">
    <property type="protein sequence ID" value="SVE30908.1"/>
    <property type="molecule type" value="Genomic_DNA"/>
</dbReference>
<organism evidence="1">
    <name type="scientific">marine metagenome</name>
    <dbReference type="NCBI Taxonomy" id="408172"/>
    <lineage>
        <taxon>unclassified sequences</taxon>
        <taxon>metagenomes</taxon>
        <taxon>ecological metagenomes</taxon>
    </lineage>
</organism>
<name>A0A383CH41_9ZZZZ</name>
<reference evidence="1" key="1">
    <citation type="submission" date="2018-05" db="EMBL/GenBank/DDBJ databases">
        <authorList>
            <person name="Lanie J.A."/>
            <person name="Ng W.-L."/>
            <person name="Kazmierczak K.M."/>
            <person name="Andrzejewski T.M."/>
            <person name="Davidsen T.M."/>
            <person name="Wayne K.J."/>
            <person name="Tettelin H."/>
            <person name="Glass J.I."/>
            <person name="Rusch D."/>
            <person name="Podicherti R."/>
            <person name="Tsui H.-C.T."/>
            <person name="Winkler M.E."/>
        </authorList>
    </citation>
    <scope>NUCLEOTIDE SEQUENCE</scope>
</reference>
<accession>A0A383CH41</accession>
<proteinExistence type="predicted"/>
<feature type="non-terminal residue" evidence="1">
    <location>
        <position position="42"/>
    </location>
</feature>
<evidence type="ECO:0000313" key="1">
    <source>
        <dbReference type="EMBL" id="SVE30908.1"/>
    </source>
</evidence>
<gene>
    <name evidence="1" type="ORF">METZ01_LOCUS483762</name>
</gene>